<keyword evidence="7" id="KW-1185">Reference proteome</keyword>
<accession>A0A7R9L003</accession>
<dbReference type="GO" id="GO:0005524">
    <property type="term" value="F:ATP binding"/>
    <property type="evidence" value="ECO:0007669"/>
    <property type="project" value="UniProtKB-UniRule"/>
</dbReference>
<feature type="compositionally biased region" description="Basic and acidic residues" evidence="4">
    <location>
        <begin position="205"/>
        <end position="230"/>
    </location>
</feature>
<keyword evidence="1 2" id="KW-0728">SH3 domain</keyword>
<dbReference type="SMART" id="SM00326">
    <property type="entry name" value="SH3"/>
    <property type="match status" value="1"/>
</dbReference>
<dbReference type="GO" id="GO:0030833">
    <property type="term" value="P:regulation of actin filament polymerization"/>
    <property type="evidence" value="ECO:0007669"/>
    <property type="project" value="TreeGrafter"/>
</dbReference>
<reference evidence="6" key="1">
    <citation type="submission" date="2020-11" db="EMBL/GenBank/DDBJ databases">
        <authorList>
            <person name="Tran Van P."/>
        </authorList>
    </citation>
    <scope>NUCLEOTIDE SEQUENCE</scope>
</reference>
<dbReference type="InterPro" id="IPR000719">
    <property type="entry name" value="Prot_kinase_dom"/>
</dbReference>
<feature type="compositionally biased region" description="Polar residues" evidence="4">
    <location>
        <begin position="232"/>
        <end position="241"/>
    </location>
</feature>
<organism evidence="6">
    <name type="scientific">Medioppia subpectinata</name>
    <dbReference type="NCBI Taxonomy" id="1979941"/>
    <lineage>
        <taxon>Eukaryota</taxon>
        <taxon>Metazoa</taxon>
        <taxon>Ecdysozoa</taxon>
        <taxon>Arthropoda</taxon>
        <taxon>Chelicerata</taxon>
        <taxon>Arachnida</taxon>
        <taxon>Acari</taxon>
        <taxon>Acariformes</taxon>
        <taxon>Sarcoptiformes</taxon>
        <taxon>Oribatida</taxon>
        <taxon>Brachypylina</taxon>
        <taxon>Oppioidea</taxon>
        <taxon>Oppiidae</taxon>
        <taxon>Medioppia</taxon>
    </lineage>
</organism>
<feature type="region of interest" description="Disordered" evidence="4">
    <location>
        <begin position="120"/>
        <end position="172"/>
    </location>
</feature>
<dbReference type="EMBL" id="CAJPIZ010009297">
    <property type="protein sequence ID" value="CAG2111759.1"/>
    <property type="molecule type" value="Genomic_DNA"/>
</dbReference>
<protein>
    <recommendedName>
        <fullName evidence="5">SH3 domain-containing protein</fullName>
    </recommendedName>
</protein>
<dbReference type="PROSITE" id="PS50002">
    <property type="entry name" value="SH3"/>
    <property type="match status" value="1"/>
</dbReference>
<dbReference type="GO" id="GO:0030864">
    <property type="term" value="C:cortical actin cytoskeleton"/>
    <property type="evidence" value="ECO:0007669"/>
    <property type="project" value="TreeGrafter"/>
</dbReference>
<dbReference type="PANTHER" id="PTHR10829">
    <property type="entry name" value="CORTACTIN AND DREBRIN"/>
    <property type="match status" value="1"/>
</dbReference>
<feature type="compositionally biased region" description="Polar residues" evidence="4">
    <location>
        <begin position="257"/>
        <end position="268"/>
    </location>
</feature>
<evidence type="ECO:0000256" key="1">
    <source>
        <dbReference type="ARBA" id="ARBA00022443"/>
    </source>
</evidence>
<dbReference type="PRINTS" id="PR00452">
    <property type="entry name" value="SH3DOMAIN"/>
</dbReference>
<dbReference type="SMART" id="SM00220">
    <property type="entry name" value="S_TKc"/>
    <property type="match status" value="1"/>
</dbReference>
<dbReference type="EMBL" id="OC863872">
    <property type="protein sequence ID" value="CAD7631329.1"/>
    <property type="molecule type" value="Genomic_DNA"/>
</dbReference>
<dbReference type="SUPFAM" id="SSF56112">
    <property type="entry name" value="Protein kinase-like (PK-like)"/>
    <property type="match status" value="1"/>
</dbReference>
<dbReference type="InterPro" id="IPR017441">
    <property type="entry name" value="Protein_kinase_ATP_BS"/>
</dbReference>
<evidence type="ECO:0000256" key="3">
    <source>
        <dbReference type="PROSITE-ProRule" id="PRU10141"/>
    </source>
</evidence>
<dbReference type="InterPro" id="IPR011009">
    <property type="entry name" value="Kinase-like_dom_sf"/>
</dbReference>
<dbReference type="PROSITE" id="PS00107">
    <property type="entry name" value="PROTEIN_KINASE_ATP"/>
    <property type="match status" value="1"/>
</dbReference>
<feature type="domain" description="SH3" evidence="5">
    <location>
        <begin position="265"/>
        <end position="324"/>
    </location>
</feature>
<sequence>MAANQSTVSNPKSNFFDYNFQKLSHIGRGGFGEVYHVRHMIEGEEYAVKIVKFLGLATSHDMSSMSHTSNVGTAQYMAPEIFQPRYTIKVDIYSLAVIAFHLFDLFNISSVFNTKFETLPRNEGTEGKASVGEEGNTPQERHKREERNQSHVSIGVTLGHKSSDTESDRTDQLSTGVMSWATGGHRPSYLMARLEKLVQNEEMVAKRRADEERDRRLEREKHEMKAEKVRQQVVTKATANPESDAEKQKLDFEKTAKPSNNSGSPTGLTATALYDYRAADLDEISFYTNELVTDIEMIDEGWGRGRCGDKVGLFPANYVRLNQMRKSEINGKANDLEIASIVVVIITHLWSPVMTVSTDGVIIYLDSWVVGNSTRLK</sequence>
<dbReference type="InterPro" id="IPR001452">
    <property type="entry name" value="SH3_domain"/>
</dbReference>
<feature type="binding site" evidence="3">
    <location>
        <position position="49"/>
    </location>
    <ligand>
        <name>ATP</name>
        <dbReference type="ChEBI" id="CHEBI:30616"/>
    </ligand>
</feature>
<dbReference type="OrthoDB" id="5971719at2759"/>
<keyword evidence="3" id="KW-0547">Nucleotide-binding</keyword>
<dbReference type="SUPFAM" id="SSF50044">
    <property type="entry name" value="SH3-domain"/>
    <property type="match status" value="1"/>
</dbReference>
<evidence type="ECO:0000313" key="6">
    <source>
        <dbReference type="EMBL" id="CAD7631329.1"/>
    </source>
</evidence>
<feature type="compositionally biased region" description="Basic and acidic residues" evidence="4">
    <location>
        <begin position="244"/>
        <end position="256"/>
    </location>
</feature>
<gene>
    <name evidence="6" type="ORF">OSB1V03_LOCUS11738</name>
</gene>
<dbReference type="Gene3D" id="2.30.30.40">
    <property type="entry name" value="SH3 Domains"/>
    <property type="match status" value="1"/>
</dbReference>
<evidence type="ECO:0000313" key="7">
    <source>
        <dbReference type="Proteomes" id="UP000759131"/>
    </source>
</evidence>
<dbReference type="GO" id="GO:0004672">
    <property type="term" value="F:protein kinase activity"/>
    <property type="evidence" value="ECO:0007669"/>
    <property type="project" value="InterPro"/>
</dbReference>
<name>A0A7R9L003_9ACAR</name>
<feature type="compositionally biased region" description="Basic and acidic residues" evidence="4">
    <location>
        <begin position="161"/>
        <end position="171"/>
    </location>
</feature>
<dbReference type="AlphaFoldDB" id="A0A7R9L003"/>
<feature type="region of interest" description="Disordered" evidence="4">
    <location>
        <begin position="205"/>
        <end position="268"/>
    </location>
</feature>
<dbReference type="Pfam" id="PF00018">
    <property type="entry name" value="SH3_1"/>
    <property type="match status" value="1"/>
</dbReference>
<evidence type="ECO:0000256" key="2">
    <source>
        <dbReference type="PROSITE-ProRule" id="PRU00192"/>
    </source>
</evidence>
<dbReference type="PANTHER" id="PTHR10829:SF25">
    <property type="entry name" value="DREBRIN-LIKE PROTEIN"/>
    <property type="match status" value="1"/>
</dbReference>
<dbReference type="Gene3D" id="1.10.510.10">
    <property type="entry name" value="Transferase(Phosphotransferase) domain 1"/>
    <property type="match status" value="2"/>
</dbReference>
<evidence type="ECO:0000259" key="5">
    <source>
        <dbReference type="PROSITE" id="PS50002"/>
    </source>
</evidence>
<dbReference type="InterPro" id="IPR036028">
    <property type="entry name" value="SH3-like_dom_sf"/>
</dbReference>
<proteinExistence type="predicted"/>
<dbReference type="Proteomes" id="UP000759131">
    <property type="component" value="Unassembled WGS sequence"/>
</dbReference>
<keyword evidence="3" id="KW-0067">ATP-binding</keyword>
<dbReference type="GO" id="GO:0005884">
    <property type="term" value="C:actin filament"/>
    <property type="evidence" value="ECO:0007669"/>
    <property type="project" value="TreeGrafter"/>
</dbReference>
<dbReference type="GO" id="GO:0051015">
    <property type="term" value="F:actin filament binding"/>
    <property type="evidence" value="ECO:0007669"/>
    <property type="project" value="TreeGrafter"/>
</dbReference>
<evidence type="ECO:0000256" key="4">
    <source>
        <dbReference type="SAM" id="MobiDB-lite"/>
    </source>
</evidence>
<feature type="compositionally biased region" description="Basic and acidic residues" evidence="4">
    <location>
        <begin position="139"/>
        <end position="149"/>
    </location>
</feature>